<dbReference type="SUPFAM" id="SSF56672">
    <property type="entry name" value="DNA/RNA polymerases"/>
    <property type="match status" value="1"/>
</dbReference>
<dbReference type="OrthoDB" id="414730at2759"/>
<protein>
    <submittedName>
        <fullName evidence="2">Probable RNA-directed DNA polymerase from transposon BS</fullName>
    </submittedName>
</protein>
<keyword evidence="3" id="KW-1185">Reference proteome</keyword>
<dbReference type="STRING" id="151549.A0A4C1ZHZ8"/>
<evidence type="ECO:0000313" key="3">
    <source>
        <dbReference type="Proteomes" id="UP000299102"/>
    </source>
</evidence>
<keyword evidence="2" id="KW-0808">Transferase</keyword>
<dbReference type="Pfam" id="PF00078">
    <property type="entry name" value="RVT_1"/>
    <property type="match status" value="1"/>
</dbReference>
<dbReference type="Proteomes" id="UP000299102">
    <property type="component" value="Unassembled WGS sequence"/>
</dbReference>
<dbReference type="AlphaFoldDB" id="A0A4C1ZHZ8"/>
<gene>
    <name evidence="2" type="primary">RTase</name>
    <name evidence="2" type="ORF">EVAR_10557_1</name>
</gene>
<organism evidence="2 3">
    <name type="scientific">Eumeta variegata</name>
    <name type="common">Bagworm moth</name>
    <name type="synonym">Eumeta japonica</name>
    <dbReference type="NCBI Taxonomy" id="151549"/>
    <lineage>
        <taxon>Eukaryota</taxon>
        <taxon>Metazoa</taxon>
        <taxon>Ecdysozoa</taxon>
        <taxon>Arthropoda</taxon>
        <taxon>Hexapoda</taxon>
        <taxon>Insecta</taxon>
        <taxon>Pterygota</taxon>
        <taxon>Neoptera</taxon>
        <taxon>Endopterygota</taxon>
        <taxon>Lepidoptera</taxon>
        <taxon>Glossata</taxon>
        <taxon>Ditrysia</taxon>
        <taxon>Tineoidea</taxon>
        <taxon>Psychidae</taxon>
        <taxon>Oiketicinae</taxon>
        <taxon>Eumeta</taxon>
    </lineage>
</organism>
<accession>A0A4C1ZHZ8</accession>
<dbReference type="InterPro" id="IPR000477">
    <property type="entry name" value="RT_dom"/>
</dbReference>
<dbReference type="EMBL" id="BGZK01001905">
    <property type="protein sequence ID" value="GBP88096.1"/>
    <property type="molecule type" value="Genomic_DNA"/>
</dbReference>
<keyword evidence="2" id="KW-0695">RNA-directed DNA polymerase</keyword>
<dbReference type="PANTHER" id="PTHR33332">
    <property type="entry name" value="REVERSE TRANSCRIPTASE DOMAIN-CONTAINING PROTEIN"/>
    <property type="match status" value="1"/>
</dbReference>
<dbReference type="InterPro" id="IPR043502">
    <property type="entry name" value="DNA/RNA_pol_sf"/>
</dbReference>
<dbReference type="PROSITE" id="PS50878">
    <property type="entry name" value="RT_POL"/>
    <property type="match status" value="1"/>
</dbReference>
<reference evidence="2 3" key="1">
    <citation type="journal article" date="2019" name="Commun. Biol.">
        <title>The bagworm genome reveals a unique fibroin gene that provides high tensile strength.</title>
        <authorList>
            <person name="Kono N."/>
            <person name="Nakamura H."/>
            <person name="Ohtoshi R."/>
            <person name="Tomita M."/>
            <person name="Numata K."/>
            <person name="Arakawa K."/>
        </authorList>
    </citation>
    <scope>NUCLEOTIDE SEQUENCE [LARGE SCALE GENOMIC DNA]</scope>
</reference>
<proteinExistence type="predicted"/>
<comment type="caution">
    <text evidence="2">The sequence shown here is derived from an EMBL/GenBank/DDBJ whole genome shotgun (WGS) entry which is preliminary data.</text>
</comment>
<evidence type="ECO:0000259" key="1">
    <source>
        <dbReference type="PROSITE" id="PS50878"/>
    </source>
</evidence>
<sequence length="275" mass="30992">MKVKQFGFTKGGLTTETGVELIEQIFGACQEPRDAIGVFCDLSKAFDCVHHNTLIRRLRHYGARGHILGLLESYLRGRIQRVDINGERSSGYAVNMGVPQSSDLRPFLFLVYINNLPDRMKDEHGIVLFADDTSLLFETQAYEHAKVVAVNVESQRGISMPRSPLLRILDLPTLGRALRAAGMGNLRHVLGQTLVCKYVRGPRSKSLPCNVIPNAFVCESIRLELEDVSFIRHAVSGHALAIALHFVLYPARDWITPQTYTDYEIASEFHWRHYA</sequence>
<name>A0A4C1ZHZ8_EUMVA</name>
<keyword evidence="2" id="KW-0548">Nucleotidyltransferase</keyword>
<dbReference type="GO" id="GO:0003964">
    <property type="term" value="F:RNA-directed DNA polymerase activity"/>
    <property type="evidence" value="ECO:0007669"/>
    <property type="project" value="UniProtKB-KW"/>
</dbReference>
<evidence type="ECO:0000313" key="2">
    <source>
        <dbReference type="EMBL" id="GBP88096.1"/>
    </source>
</evidence>
<feature type="domain" description="Reverse transcriptase" evidence="1">
    <location>
        <begin position="1"/>
        <end position="178"/>
    </location>
</feature>